<dbReference type="SUPFAM" id="SSF53098">
    <property type="entry name" value="Ribonuclease H-like"/>
    <property type="match status" value="1"/>
</dbReference>
<gene>
    <name evidence="3" type="ORF">Scaly_1155300</name>
</gene>
<evidence type="ECO:0000256" key="1">
    <source>
        <dbReference type="SAM" id="MobiDB-lite"/>
    </source>
</evidence>
<dbReference type="PANTHER" id="PTHR23272">
    <property type="entry name" value="BED FINGER-RELATED"/>
    <property type="match status" value="1"/>
</dbReference>
<dbReference type="Pfam" id="PF14372">
    <property type="entry name" value="hAT-like_RNase-H"/>
    <property type="match status" value="1"/>
</dbReference>
<reference evidence="3" key="2">
    <citation type="journal article" date="2024" name="Plant">
        <title>Genomic evolution and insights into agronomic trait innovations of Sesamum species.</title>
        <authorList>
            <person name="Miao H."/>
            <person name="Wang L."/>
            <person name="Qu L."/>
            <person name="Liu H."/>
            <person name="Sun Y."/>
            <person name="Le M."/>
            <person name="Wang Q."/>
            <person name="Wei S."/>
            <person name="Zheng Y."/>
            <person name="Lin W."/>
            <person name="Duan Y."/>
            <person name="Cao H."/>
            <person name="Xiong S."/>
            <person name="Wang X."/>
            <person name="Wei L."/>
            <person name="Li C."/>
            <person name="Ma Q."/>
            <person name="Ju M."/>
            <person name="Zhao R."/>
            <person name="Li G."/>
            <person name="Mu C."/>
            <person name="Tian Q."/>
            <person name="Mei H."/>
            <person name="Zhang T."/>
            <person name="Gao T."/>
            <person name="Zhang H."/>
        </authorList>
    </citation>
    <scope>NUCLEOTIDE SEQUENCE</scope>
    <source>
        <strain evidence="3">KEN8</strain>
    </source>
</reference>
<organism evidence="3">
    <name type="scientific">Sesamum calycinum</name>
    <dbReference type="NCBI Taxonomy" id="2727403"/>
    <lineage>
        <taxon>Eukaryota</taxon>
        <taxon>Viridiplantae</taxon>
        <taxon>Streptophyta</taxon>
        <taxon>Embryophyta</taxon>
        <taxon>Tracheophyta</taxon>
        <taxon>Spermatophyta</taxon>
        <taxon>Magnoliopsida</taxon>
        <taxon>eudicotyledons</taxon>
        <taxon>Gunneridae</taxon>
        <taxon>Pentapetalae</taxon>
        <taxon>asterids</taxon>
        <taxon>lamiids</taxon>
        <taxon>Lamiales</taxon>
        <taxon>Pedaliaceae</taxon>
        <taxon>Sesamum</taxon>
    </lineage>
</organism>
<dbReference type="AlphaFoldDB" id="A0AAW2Q2P9"/>
<dbReference type="InterPro" id="IPR012337">
    <property type="entry name" value="RNaseH-like_sf"/>
</dbReference>
<dbReference type="PANTHER" id="PTHR23272:SF161">
    <property type="entry name" value="ZINC FINGER BED DOMAIN-CONTAINING PROTEIN RICESLEEPER 1-LIKE"/>
    <property type="match status" value="1"/>
</dbReference>
<reference evidence="3" key="1">
    <citation type="submission" date="2020-06" db="EMBL/GenBank/DDBJ databases">
        <authorList>
            <person name="Li T."/>
            <person name="Hu X."/>
            <person name="Zhang T."/>
            <person name="Song X."/>
            <person name="Zhang H."/>
            <person name="Dai N."/>
            <person name="Sheng W."/>
            <person name="Hou X."/>
            <person name="Wei L."/>
        </authorList>
    </citation>
    <scope>NUCLEOTIDE SEQUENCE</scope>
    <source>
        <strain evidence="3">KEN8</strain>
        <tissue evidence="3">Leaf</tissue>
    </source>
</reference>
<evidence type="ECO:0000313" key="3">
    <source>
        <dbReference type="EMBL" id="KAL0362001.1"/>
    </source>
</evidence>
<dbReference type="GO" id="GO:0003677">
    <property type="term" value="F:DNA binding"/>
    <property type="evidence" value="ECO:0007669"/>
    <property type="project" value="InterPro"/>
</dbReference>
<feature type="region of interest" description="Disordered" evidence="1">
    <location>
        <begin position="179"/>
        <end position="199"/>
    </location>
</feature>
<protein>
    <recommendedName>
        <fullName evidence="2">hAT-like transposase RNase-H fold domain-containing protein</fullName>
    </recommendedName>
</protein>
<feature type="domain" description="hAT-like transposase RNase-H fold" evidence="2">
    <location>
        <begin position="119"/>
        <end position="162"/>
    </location>
</feature>
<evidence type="ECO:0000259" key="2">
    <source>
        <dbReference type="Pfam" id="PF14372"/>
    </source>
</evidence>
<sequence length="199" mass="22433">MSNYGGIGSHSQSQSNSSPDAQIVKMDEFQNQDGLKGKDEHEVISCIRGAIRWNSTYLMLKTAIGLKITFDAYENLDLAYKIDLSRQPFDGIPTDYDWEMAKVLMKFLKHFYNLTLRISGAMCVTSNIVFREICEVDLLLKYWLSSNDVELIEMARKMKEKYLNPTDTRLVRYPIYSGSGSGSGSGSVSLPDMSGIQPE</sequence>
<comment type="caution">
    <text evidence="3">The sequence shown here is derived from an EMBL/GenBank/DDBJ whole genome shotgun (WGS) entry which is preliminary data.</text>
</comment>
<dbReference type="EMBL" id="JACGWM010000007">
    <property type="protein sequence ID" value="KAL0362001.1"/>
    <property type="molecule type" value="Genomic_DNA"/>
</dbReference>
<dbReference type="InterPro" id="IPR025525">
    <property type="entry name" value="hAT-like_transposase_RNase-H"/>
</dbReference>
<name>A0AAW2Q2P9_9LAMI</name>
<accession>A0AAW2Q2P9</accession>
<proteinExistence type="predicted"/>